<accession>A0A915N3U2</accession>
<organism evidence="2 3">
    <name type="scientific">Meloidogyne javanica</name>
    <name type="common">Root-knot nematode worm</name>
    <dbReference type="NCBI Taxonomy" id="6303"/>
    <lineage>
        <taxon>Eukaryota</taxon>
        <taxon>Metazoa</taxon>
        <taxon>Ecdysozoa</taxon>
        <taxon>Nematoda</taxon>
        <taxon>Chromadorea</taxon>
        <taxon>Rhabditida</taxon>
        <taxon>Tylenchina</taxon>
        <taxon>Tylenchomorpha</taxon>
        <taxon>Tylenchoidea</taxon>
        <taxon>Meloidogynidae</taxon>
        <taxon>Meloidogyninae</taxon>
        <taxon>Meloidogyne</taxon>
        <taxon>Meloidogyne incognita group</taxon>
    </lineage>
</organism>
<dbReference type="AlphaFoldDB" id="A0A915N3U2"/>
<evidence type="ECO:0000256" key="1">
    <source>
        <dbReference type="SAM" id="MobiDB-lite"/>
    </source>
</evidence>
<feature type="region of interest" description="Disordered" evidence="1">
    <location>
        <begin position="53"/>
        <end position="72"/>
    </location>
</feature>
<keyword evidence="2" id="KW-1185">Reference proteome</keyword>
<evidence type="ECO:0000313" key="2">
    <source>
        <dbReference type="Proteomes" id="UP000887561"/>
    </source>
</evidence>
<protein>
    <submittedName>
        <fullName evidence="3">Uncharacterized protein</fullName>
    </submittedName>
</protein>
<proteinExistence type="predicted"/>
<evidence type="ECO:0000313" key="3">
    <source>
        <dbReference type="WBParaSite" id="scaffold6873_cov197.g11384"/>
    </source>
</evidence>
<reference evidence="3" key="1">
    <citation type="submission" date="2022-11" db="UniProtKB">
        <authorList>
            <consortium name="WormBaseParasite"/>
        </authorList>
    </citation>
    <scope>IDENTIFICATION</scope>
</reference>
<dbReference type="WBParaSite" id="scaffold6873_cov197.g11384">
    <property type="protein sequence ID" value="scaffold6873_cov197.g11384"/>
    <property type="gene ID" value="scaffold6873_cov197.g11384"/>
</dbReference>
<dbReference type="Proteomes" id="UP000887561">
    <property type="component" value="Unplaced"/>
</dbReference>
<sequence>IDRVQTMIERITRERRSLPCKNDEDFDIVDNRLQALALVMLLYCSGLSDCMDKEEAETTNPENVSNKGEEID</sequence>
<name>A0A915N3U2_MELJA</name>